<dbReference type="NCBIfam" id="NF033564">
    <property type="entry name" value="transpos_ISAs1"/>
    <property type="match status" value="1"/>
</dbReference>
<protein>
    <submittedName>
        <fullName evidence="3">Transposase</fullName>
    </submittedName>
</protein>
<dbReference type="PANTHER" id="PTHR30298:SF0">
    <property type="entry name" value="PROTEIN YBFL-RELATED"/>
    <property type="match status" value="1"/>
</dbReference>
<dbReference type="PANTHER" id="PTHR30298">
    <property type="entry name" value="H REPEAT-ASSOCIATED PREDICTED TRANSPOSASE"/>
    <property type="match status" value="1"/>
</dbReference>
<dbReference type="EMBL" id="FIIB01000022">
    <property type="protein sequence ID" value="CYV84464.1"/>
    <property type="molecule type" value="Genomic_DNA"/>
</dbReference>
<evidence type="ECO:0000259" key="2">
    <source>
        <dbReference type="Pfam" id="PF13808"/>
    </source>
</evidence>
<dbReference type="AlphaFoldDB" id="A0A0Z8L5J6"/>
<gene>
    <name evidence="3" type="ORF">ERS132440_01911</name>
</gene>
<dbReference type="Pfam" id="PF13808">
    <property type="entry name" value="DDE_Tnp_1_assoc"/>
    <property type="match status" value="1"/>
</dbReference>
<dbReference type="Pfam" id="PF01609">
    <property type="entry name" value="DDE_Tnp_1"/>
    <property type="match status" value="1"/>
</dbReference>
<accession>A0A0Z8L5J6</accession>
<feature type="domain" description="H repeat-associated protein N-terminal" evidence="2">
    <location>
        <begin position="16"/>
        <end position="90"/>
    </location>
</feature>
<dbReference type="Proteomes" id="UP000074356">
    <property type="component" value="Unassembled WGS sequence"/>
</dbReference>
<dbReference type="InterPro" id="IPR051698">
    <property type="entry name" value="Transposase_11-like"/>
</dbReference>
<reference evidence="3 4" key="1">
    <citation type="submission" date="2016-02" db="EMBL/GenBank/DDBJ databases">
        <authorList>
            <consortium name="Pathogen Informatics"/>
        </authorList>
    </citation>
    <scope>NUCLEOTIDE SEQUENCE [LARGE SCALE GENOMIC DNA]</scope>
    <source>
        <strain evidence="3 4">LSS78</strain>
    </source>
</reference>
<dbReference type="InterPro" id="IPR002559">
    <property type="entry name" value="Transposase_11"/>
</dbReference>
<dbReference type="GO" id="GO:0006313">
    <property type="term" value="P:DNA transposition"/>
    <property type="evidence" value="ECO:0007669"/>
    <property type="project" value="InterPro"/>
</dbReference>
<sequence>MIDFLLSIEEHKEEYDSRQAWKIRYPLSTILFLVFACQLAGIETWKELEDFIEMNESVLGEYVDLSVGCPSHDTLERVVSMVNPDFLKELKLSFETSSETTDFSKLIAVDGKTIRGNRGKHQSPTHIVTAYDGGNRISLGQVAFEDKSNEITAIPRLLRQLDLRKSVVTIDAMGTQTDIVDVIIGGKGDYCLAVKGNQGNLHEDIDLYFSDAKLLSTLTEKGCYHQTIEKARSQIEVRDYWVSHDVKWLSQRHPKWKKLRGIGMTKNTIDKDGVITEEVRYFILSFKGDVQTFSQVVRGHWSVESLHWLLDVVYREDKNQTLDKRSAFNLNAIRKVCLHLLQMMTFPKEKLSYRRKQRYISVHLEDYLPQLFGHRG</sequence>
<name>A0A0Z8L5J6_STRSU</name>
<evidence type="ECO:0000313" key="4">
    <source>
        <dbReference type="Proteomes" id="UP000074356"/>
    </source>
</evidence>
<dbReference type="GO" id="GO:0004803">
    <property type="term" value="F:transposase activity"/>
    <property type="evidence" value="ECO:0007669"/>
    <property type="project" value="InterPro"/>
</dbReference>
<proteinExistence type="predicted"/>
<evidence type="ECO:0000313" key="3">
    <source>
        <dbReference type="EMBL" id="CYV84464.1"/>
    </source>
</evidence>
<feature type="domain" description="Transposase IS4-like" evidence="1">
    <location>
        <begin position="104"/>
        <end position="338"/>
    </location>
</feature>
<organism evidence="3 4">
    <name type="scientific">Streptococcus suis</name>
    <dbReference type="NCBI Taxonomy" id="1307"/>
    <lineage>
        <taxon>Bacteria</taxon>
        <taxon>Bacillati</taxon>
        <taxon>Bacillota</taxon>
        <taxon>Bacilli</taxon>
        <taxon>Lactobacillales</taxon>
        <taxon>Streptococcaceae</taxon>
        <taxon>Streptococcus</taxon>
    </lineage>
</organism>
<dbReference type="GO" id="GO:0003677">
    <property type="term" value="F:DNA binding"/>
    <property type="evidence" value="ECO:0007669"/>
    <property type="project" value="InterPro"/>
</dbReference>
<evidence type="ECO:0000259" key="1">
    <source>
        <dbReference type="Pfam" id="PF01609"/>
    </source>
</evidence>
<dbReference type="RefSeq" id="WP_044682652.1">
    <property type="nucleotide sequence ID" value="NZ_CEHN01000048.1"/>
</dbReference>
<dbReference type="InterPro" id="IPR032806">
    <property type="entry name" value="YbfD_N"/>
</dbReference>
<dbReference type="InterPro" id="IPR047647">
    <property type="entry name" value="ISAs1_transpos"/>
</dbReference>